<organism evidence="2 3">
    <name type="scientific">Alternaria alternata</name>
    <name type="common">Alternaria rot fungus</name>
    <name type="synonym">Torula alternata</name>
    <dbReference type="NCBI Taxonomy" id="5599"/>
    <lineage>
        <taxon>Eukaryota</taxon>
        <taxon>Fungi</taxon>
        <taxon>Dikarya</taxon>
        <taxon>Ascomycota</taxon>
        <taxon>Pezizomycotina</taxon>
        <taxon>Dothideomycetes</taxon>
        <taxon>Pleosporomycetidae</taxon>
        <taxon>Pleosporales</taxon>
        <taxon>Pleosporineae</taxon>
        <taxon>Pleosporaceae</taxon>
        <taxon>Alternaria</taxon>
        <taxon>Alternaria sect. Alternaria</taxon>
        <taxon>Alternaria alternata complex</taxon>
    </lineage>
</organism>
<accession>A0A4Q4MTR8</accession>
<dbReference type="VEuPathDB" id="FungiDB:CC77DRAFT_1033834"/>
<feature type="region of interest" description="Disordered" evidence="1">
    <location>
        <begin position="1"/>
        <end position="60"/>
    </location>
</feature>
<protein>
    <submittedName>
        <fullName evidence="2">Uncharacterized protein</fullName>
    </submittedName>
</protein>
<dbReference type="EMBL" id="PDXD01000162">
    <property type="protein sequence ID" value="RYN57758.1"/>
    <property type="molecule type" value="Genomic_DNA"/>
</dbReference>
<comment type="caution">
    <text evidence="2">The sequence shown here is derived from an EMBL/GenBank/DDBJ whole genome shotgun (WGS) entry which is preliminary data.</text>
</comment>
<evidence type="ECO:0000313" key="3">
    <source>
        <dbReference type="Proteomes" id="UP000291422"/>
    </source>
</evidence>
<name>A0A4Q4MTR8_ALTAL</name>
<reference evidence="3" key="1">
    <citation type="journal article" date="2019" name="bioRxiv">
        <title>Genomics, evolutionary history and diagnostics of the Alternaria alternata species group including apple and Asian pear pathotypes.</title>
        <authorList>
            <person name="Armitage A.D."/>
            <person name="Cockerton H.M."/>
            <person name="Sreenivasaprasad S."/>
            <person name="Woodhall J.W."/>
            <person name="Lane C.R."/>
            <person name="Harrison R.J."/>
            <person name="Clarkson J.P."/>
        </authorList>
    </citation>
    <scope>NUCLEOTIDE SEQUENCE [LARGE SCALE GENOMIC DNA]</scope>
    <source>
        <strain evidence="3">FERA 1177</strain>
    </source>
</reference>
<dbReference type="Proteomes" id="UP000291422">
    <property type="component" value="Unassembled WGS sequence"/>
</dbReference>
<evidence type="ECO:0000256" key="1">
    <source>
        <dbReference type="SAM" id="MobiDB-lite"/>
    </source>
</evidence>
<proteinExistence type="predicted"/>
<feature type="region of interest" description="Disordered" evidence="1">
    <location>
        <begin position="69"/>
        <end position="88"/>
    </location>
</feature>
<sequence length="109" mass="11857">MAPFGVPPTAKDKQRVHALYGPPTARHSLPEKTAISGGSEVGSTPEVAPAPELEPDDSEWQEEGEMPIGFSFLEDDGDDDCEPKTKAKKKAKLSKALVRARFQRRARGL</sequence>
<gene>
    <name evidence="2" type="ORF">AA0117_g13209</name>
</gene>
<dbReference type="AlphaFoldDB" id="A0A4Q4MTR8"/>
<evidence type="ECO:0000313" key="2">
    <source>
        <dbReference type="EMBL" id="RYN57758.1"/>
    </source>
</evidence>